<dbReference type="PANTHER" id="PTHR47354">
    <property type="entry name" value="NADH OXIDOREDUCTASE HCR"/>
    <property type="match status" value="1"/>
</dbReference>
<dbReference type="RefSeq" id="WP_317545703.1">
    <property type="nucleotide sequence ID" value="NZ_JAWLKB010000036.1"/>
</dbReference>
<keyword evidence="6" id="KW-0408">Iron</keyword>
<dbReference type="EC" id="1.-.-.-" evidence="10"/>
<evidence type="ECO:0000256" key="3">
    <source>
        <dbReference type="ARBA" id="ARBA00022714"/>
    </source>
</evidence>
<evidence type="ECO:0000256" key="4">
    <source>
        <dbReference type="ARBA" id="ARBA00022723"/>
    </source>
</evidence>
<dbReference type="InterPro" id="IPR036010">
    <property type="entry name" value="2Fe-2S_ferredoxin-like_sf"/>
</dbReference>
<feature type="domain" description="2Fe-2S ferredoxin-type" evidence="8">
    <location>
        <begin position="235"/>
        <end position="322"/>
    </location>
</feature>
<dbReference type="SUPFAM" id="SSF54292">
    <property type="entry name" value="2Fe-2S ferredoxin-like"/>
    <property type="match status" value="1"/>
</dbReference>
<reference evidence="10 11" key="1">
    <citation type="submission" date="2023-10" db="EMBL/GenBank/DDBJ databases">
        <title>Development of a sustainable strategy for remediation of hydrocarbon-contaminated territories based on the waste exchange concept.</title>
        <authorList>
            <person name="Krivoruchko A."/>
        </authorList>
    </citation>
    <scope>NUCLEOTIDE SEQUENCE [LARGE SCALE GENOMIC DNA]</scope>
    <source>
        <strain evidence="10 11">IEGM 1203</strain>
    </source>
</reference>
<dbReference type="Gene3D" id="3.40.50.80">
    <property type="entry name" value="Nucleotide-binding domain of ferredoxin-NADP reductase (FNR) module"/>
    <property type="match status" value="1"/>
</dbReference>
<evidence type="ECO:0000256" key="1">
    <source>
        <dbReference type="ARBA" id="ARBA00001974"/>
    </source>
</evidence>
<protein>
    <submittedName>
        <fullName evidence="10">PDR/VanB family oxidoreductase</fullName>
        <ecNumber evidence="10">1.-.-.-</ecNumber>
    </submittedName>
</protein>
<keyword evidence="7" id="KW-0411">Iron-sulfur</keyword>
<evidence type="ECO:0000259" key="9">
    <source>
        <dbReference type="PROSITE" id="PS51384"/>
    </source>
</evidence>
<evidence type="ECO:0000256" key="5">
    <source>
        <dbReference type="ARBA" id="ARBA00023002"/>
    </source>
</evidence>
<gene>
    <name evidence="10" type="ORF">R3Q16_31995</name>
</gene>
<sequence>MTAGPAGASRRGVSKLTVRDVRELCNGVRQLVLTHPAGATLPSFVPGSNISIEWAPGRWNSYSLTGPALEPDHYAISVRLDNSGHGGSRWVHELGTGDVVTVNAPVSAFAPVLTARHHILVAGGIGITPILSHVRAALEWDRSFELLYTFRPGSGAHVEELLELCADRISIVHSARALQAALESALSDRPLGSHLYSCGPLPMIEAVQQLARQAGWHGQRVHSETFGVGPLDAGQPFAAKLGRSGMLVPVPSGVSLLEALLSKGIEVPNLCRQGVCGECKLPVRGGSIDHRDLYLTDDDKASGDCIMPCVSRAAGDLVELDL</sequence>
<keyword evidence="5 10" id="KW-0560">Oxidoreductase</keyword>
<feature type="domain" description="FAD-binding FR-type" evidence="9">
    <location>
        <begin position="11"/>
        <end position="112"/>
    </location>
</feature>
<comment type="caution">
    <text evidence="10">The sequence shown here is derived from an EMBL/GenBank/DDBJ whole genome shotgun (WGS) entry which is preliminary data.</text>
</comment>
<evidence type="ECO:0000256" key="7">
    <source>
        <dbReference type="ARBA" id="ARBA00023014"/>
    </source>
</evidence>
<dbReference type="PROSITE" id="PS51384">
    <property type="entry name" value="FAD_FR"/>
    <property type="match status" value="1"/>
</dbReference>
<dbReference type="PRINTS" id="PR00409">
    <property type="entry name" value="PHDIOXRDTASE"/>
</dbReference>
<dbReference type="CDD" id="cd00207">
    <property type="entry name" value="fer2"/>
    <property type="match status" value="1"/>
</dbReference>
<dbReference type="GO" id="GO:0016491">
    <property type="term" value="F:oxidoreductase activity"/>
    <property type="evidence" value="ECO:0007669"/>
    <property type="project" value="UniProtKB-KW"/>
</dbReference>
<dbReference type="InterPro" id="IPR054582">
    <property type="entry name" value="DmmA-like_N"/>
</dbReference>
<keyword evidence="4" id="KW-0479">Metal-binding</keyword>
<evidence type="ECO:0000313" key="10">
    <source>
        <dbReference type="EMBL" id="MDV6271242.1"/>
    </source>
</evidence>
<dbReference type="InterPro" id="IPR050415">
    <property type="entry name" value="MRET"/>
</dbReference>
<dbReference type="InterPro" id="IPR039261">
    <property type="entry name" value="FNR_nucleotide-bd"/>
</dbReference>
<evidence type="ECO:0000259" key="8">
    <source>
        <dbReference type="PROSITE" id="PS51085"/>
    </source>
</evidence>
<dbReference type="PANTHER" id="PTHR47354:SF1">
    <property type="entry name" value="CARNITINE MONOOXYGENASE REDUCTASE SUBUNIT"/>
    <property type="match status" value="1"/>
</dbReference>
<keyword evidence="3" id="KW-0001">2Fe-2S</keyword>
<dbReference type="Gene3D" id="2.40.30.10">
    <property type="entry name" value="Translation factors"/>
    <property type="match status" value="1"/>
</dbReference>
<dbReference type="EMBL" id="JAWLKB010000036">
    <property type="protein sequence ID" value="MDV6271242.1"/>
    <property type="molecule type" value="Genomic_DNA"/>
</dbReference>
<organism evidence="10 11">
    <name type="scientific">Rhodococcus globerulus</name>
    <dbReference type="NCBI Taxonomy" id="33008"/>
    <lineage>
        <taxon>Bacteria</taxon>
        <taxon>Bacillati</taxon>
        <taxon>Actinomycetota</taxon>
        <taxon>Actinomycetes</taxon>
        <taxon>Mycobacteriales</taxon>
        <taxon>Nocardiaceae</taxon>
        <taxon>Rhodococcus</taxon>
    </lineage>
</organism>
<evidence type="ECO:0000256" key="2">
    <source>
        <dbReference type="ARBA" id="ARBA00022630"/>
    </source>
</evidence>
<dbReference type="Pfam" id="PF00111">
    <property type="entry name" value="Fer2"/>
    <property type="match status" value="1"/>
</dbReference>
<dbReference type="InterPro" id="IPR017927">
    <property type="entry name" value="FAD-bd_FR_type"/>
</dbReference>
<dbReference type="PROSITE" id="PS51085">
    <property type="entry name" value="2FE2S_FER_2"/>
    <property type="match status" value="1"/>
</dbReference>
<evidence type="ECO:0000313" key="11">
    <source>
        <dbReference type="Proteomes" id="UP001185927"/>
    </source>
</evidence>
<dbReference type="InterPro" id="IPR012675">
    <property type="entry name" value="Beta-grasp_dom_sf"/>
</dbReference>
<accession>A0ABU4C421</accession>
<dbReference type="InterPro" id="IPR017938">
    <property type="entry name" value="Riboflavin_synthase-like_b-brl"/>
</dbReference>
<dbReference type="Pfam" id="PF22290">
    <property type="entry name" value="DmmA-like_N"/>
    <property type="match status" value="1"/>
</dbReference>
<dbReference type="InterPro" id="IPR001041">
    <property type="entry name" value="2Fe-2S_ferredoxin-type"/>
</dbReference>
<keyword evidence="2" id="KW-0285">Flavoprotein</keyword>
<dbReference type="CDD" id="cd06185">
    <property type="entry name" value="PDR_like"/>
    <property type="match status" value="1"/>
</dbReference>
<comment type="cofactor">
    <cofactor evidence="1">
        <name>FAD</name>
        <dbReference type="ChEBI" id="CHEBI:57692"/>
    </cofactor>
</comment>
<dbReference type="SUPFAM" id="SSF63380">
    <property type="entry name" value="Riboflavin synthase domain-like"/>
    <property type="match status" value="1"/>
</dbReference>
<dbReference type="Gene3D" id="3.10.20.30">
    <property type="match status" value="1"/>
</dbReference>
<keyword evidence="11" id="KW-1185">Reference proteome</keyword>
<dbReference type="Proteomes" id="UP001185927">
    <property type="component" value="Unassembled WGS sequence"/>
</dbReference>
<dbReference type="SUPFAM" id="SSF52343">
    <property type="entry name" value="Ferredoxin reductase-like, C-terminal NADP-linked domain"/>
    <property type="match status" value="1"/>
</dbReference>
<name>A0ABU4C421_RHOGO</name>
<evidence type="ECO:0000256" key="6">
    <source>
        <dbReference type="ARBA" id="ARBA00023004"/>
    </source>
</evidence>
<proteinExistence type="predicted"/>